<protein>
    <submittedName>
        <fullName evidence="1">Uncharacterized protein</fullName>
    </submittedName>
</protein>
<evidence type="ECO:0000313" key="2">
    <source>
        <dbReference type="Proteomes" id="UP001154282"/>
    </source>
</evidence>
<dbReference type="EMBL" id="CAMGYJ010000006">
    <property type="protein sequence ID" value="CAI0429445.1"/>
    <property type="molecule type" value="Genomic_DNA"/>
</dbReference>
<comment type="caution">
    <text evidence="1">The sequence shown here is derived from an EMBL/GenBank/DDBJ whole genome shotgun (WGS) entry which is preliminary data.</text>
</comment>
<reference evidence="1" key="1">
    <citation type="submission" date="2022-08" db="EMBL/GenBank/DDBJ databases">
        <authorList>
            <person name="Gutierrez-Valencia J."/>
        </authorList>
    </citation>
    <scope>NUCLEOTIDE SEQUENCE</scope>
</reference>
<proteinExistence type="predicted"/>
<evidence type="ECO:0000313" key="1">
    <source>
        <dbReference type="EMBL" id="CAI0429445.1"/>
    </source>
</evidence>
<accession>A0AAV0L5P8</accession>
<feature type="non-terminal residue" evidence="1">
    <location>
        <position position="1"/>
    </location>
</feature>
<keyword evidence="2" id="KW-1185">Reference proteome</keyword>
<organism evidence="1 2">
    <name type="scientific">Linum tenue</name>
    <dbReference type="NCBI Taxonomy" id="586396"/>
    <lineage>
        <taxon>Eukaryota</taxon>
        <taxon>Viridiplantae</taxon>
        <taxon>Streptophyta</taxon>
        <taxon>Embryophyta</taxon>
        <taxon>Tracheophyta</taxon>
        <taxon>Spermatophyta</taxon>
        <taxon>Magnoliopsida</taxon>
        <taxon>eudicotyledons</taxon>
        <taxon>Gunneridae</taxon>
        <taxon>Pentapetalae</taxon>
        <taxon>rosids</taxon>
        <taxon>fabids</taxon>
        <taxon>Malpighiales</taxon>
        <taxon>Linaceae</taxon>
        <taxon>Linum</taxon>
    </lineage>
</organism>
<sequence>AGRSREDCPTGESQSNCFPFVGEEIIPSRGHETDGWIESLPFPVIFSGNKGRVGAGDQMPGLCKPTGEMRVRGKGRRGGILGVSRECREEGEKMDLSAWVMQGRGSWICP</sequence>
<name>A0AAV0L5P8_9ROSI</name>
<dbReference type="Proteomes" id="UP001154282">
    <property type="component" value="Unassembled WGS sequence"/>
</dbReference>
<dbReference type="AlphaFoldDB" id="A0AAV0L5P8"/>
<gene>
    <name evidence="1" type="ORF">LITE_LOCUS22142</name>
</gene>